<organism evidence="1 2">
    <name type="scientific">Planomonospora sphaerica</name>
    <dbReference type="NCBI Taxonomy" id="161355"/>
    <lineage>
        <taxon>Bacteria</taxon>
        <taxon>Bacillati</taxon>
        <taxon>Actinomycetota</taxon>
        <taxon>Actinomycetes</taxon>
        <taxon>Streptosporangiales</taxon>
        <taxon>Streptosporangiaceae</taxon>
        <taxon>Planomonospora</taxon>
    </lineage>
</organism>
<name>A0A161MFS3_9ACTN</name>
<dbReference type="EMBL" id="BDCX01000028">
    <property type="protein sequence ID" value="GAT71373.1"/>
    <property type="molecule type" value="Genomic_DNA"/>
</dbReference>
<dbReference type="RefSeq" id="WP_197287309.1">
    <property type="nucleotide sequence ID" value="NZ_BDCX01000028.1"/>
</dbReference>
<dbReference type="Proteomes" id="UP000077701">
    <property type="component" value="Unassembled WGS sequence"/>
</dbReference>
<accession>A0A161MFS3</accession>
<protein>
    <submittedName>
        <fullName evidence="1">Uncharacterized protein</fullName>
    </submittedName>
</protein>
<evidence type="ECO:0000313" key="1">
    <source>
        <dbReference type="EMBL" id="GAT71373.1"/>
    </source>
</evidence>
<comment type="caution">
    <text evidence="1">The sequence shown here is derived from an EMBL/GenBank/DDBJ whole genome shotgun (WGS) entry which is preliminary data.</text>
</comment>
<reference evidence="2" key="2">
    <citation type="submission" date="2016-04" db="EMBL/GenBank/DDBJ databases">
        <title>Planomonospora sphaerica JCM9374 whole genome shotgun sequence.</title>
        <authorList>
            <person name="Suzuki T."/>
            <person name="Dohra H."/>
            <person name="Kodani S."/>
        </authorList>
    </citation>
    <scope>NUCLEOTIDE SEQUENCE [LARGE SCALE GENOMIC DNA]</scope>
    <source>
        <strain evidence="2">JCM 9374</strain>
    </source>
</reference>
<reference evidence="1 2" key="1">
    <citation type="journal article" date="2016" name="Genome Announc.">
        <title>Draft Genome Sequence of Planomonospora sphaerica JCM9374, a Rare Actinomycete.</title>
        <authorList>
            <person name="Dohra H."/>
            <person name="Suzuki T."/>
            <person name="Inoue Y."/>
            <person name="Kodani S."/>
        </authorList>
    </citation>
    <scope>NUCLEOTIDE SEQUENCE [LARGE SCALE GENOMIC DNA]</scope>
    <source>
        <strain evidence="1 2">JCM 9374</strain>
    </source>
</reference>
<dbReference type="STRING" id="161355.PS9374_07064"/>
<sequence length="282" mass="32217">MTVPNRPFRWDLVRRDQLGGLLRDHPGNTFPYVDELVGCAAKVVARSADGDLYFVGRSADSVHDLLSGALARTSHRDRLHLMPFSYRVEDPLRTAEVRQLRANLEALGITPYGLARRGRSIVFTDLVYGGATFTYLYGLLRDWISDERETWDVIRLKLRFLGITAREKTSPNTWRWWQNASWTGSLPRRAVTSVSVAPRFWSYLGDEQPKLTPSFRRTLWADEAVTVPRRDDKTLSALAQAVALVELGRSHRVRDDLAHRIAAEPSFTQSWLRSLTLQLRRG</sequence>
<evidence type="ECO:0000313" key="2">
    <source>
        <dbReference type="Proteomes" id="UP000077701"/>
    </source>
</evidence>
<proteinExistence type="predicted"/>
<dbReference type="AlphaFoldDB" id="A0A161MFS3"/>
<keyword evidence="2" id="KW-1185">Reference proteome</keyword>
<gene>
    <name evidence="1" type="ORF">PS9374_07064</name>
</gene>